<dbReference type="AlphaFoldDB" id="A0A4Y7QEX4"/>
<dbReference type="STRING" id="50990.A0A4Y7QEX4"/>
<sequence length="148" mass="16136">MSKDASLKPEDAARGVDNFSKAVDCIHDNVATADATVTLAISTAQKAMAGVPMADVMSMTPRECLIPLKRVMDALNAVKGVHPFVGRAVTAFEVLLTLEMKRRENDKRVSGVLLKQGDMMTALLQSVFPSMRFINFTHTHYPRGKEGS</sequence>
<dbReference type="EMBL" id="ML170164">
    <property type="protein sequence ID" value="TDL25420.1"/>
    <property type="molecule type" value="Genomic_DNA"/>
</dbReference>
<name>A0A4Y7QEX4_9AGAM</name>
<proteinExistence type="predicted"/>
<organism evidence="1 2">
    <name type="scientific">Rickenella mellea</name>
    <dbReference type="NCBI Taxonomy" id="50990"/>
    <lineage>
        <taxon>Eukaryota</taxon>
        <taxon>Fungi</taxon>
        <taxon>Dikarya</taxon>
        <taxon>Basidiomycota</taxon>
        <taxon>Agaricomycotina</taxon>
        <taxon>Agaricomycetes</taxon>
        <taxon>Hymenochaetales</taxon>
        <taxon>Rickenellaceae</taxon>
        <taxon>Rickenella</taxon>
    </lineage>
</organism>
<dbReference type="OrthoDB" id="3067287at2759"/>
<keyword evidence="2" id="KW-1185">Reference proteome</keyword>
<evidence type="ECO:0000313" key="2">
    <source>
        <dbReference type="Proteomes" id="UP000294933"/>
    </source>
</evidence>
<evidence type="ECO:0000313" key="1">
    <source>
        <dbReference type="EMBL" id="TDL25420.1"/>
    </source>
</evidence>
<dbReference type="VEuPathDB" id="FungiDB:BD410DRAFT_826666"/>
<protein>
    <submittedName>
        <fullName evidence="1">Uncharacterized protein</fullName>
    </submittedName>
</protein>
<gene>
    <name evidence="1" type="ORF">BD410DRAFT_826666</name>
</gene>
<dbReference type="Proteomes" id="UP000294933">
    <property type="component" value="Unassembled WGS sequence"/>
</dbReference>
<accession>A0A4Y7QEX4</accession>
<reference evidence="1 2" key="1">
    <citation type="submission" date="2018-06" db="EMBL/GenBank/DDBJ databases">
        <title>A transcriptomic atlas of mushroom development highlights an independent origin of complex multicellularity.</title>
        <authorList>
            <consortium name="DOE Joint Genome Institute"/>
            <person name="Krizsan K."/>
            <person name="Almasi E."/>
            <person name="Merenyi Z."/>
            <person name="Sahu N."/>
            <person name="Viragh M."/>
            <person name="Koszo T."/>
            <person name="Mondo S."/>
            <person name="Kiss B."/>
            <person name="Balint B."/>
            <person name="Kues U."/>
            <person name="Barry K."/>
            <person name="Hegedus J.C."/>
            <person name="Henrissat B."/>
            <person name="Johnson J."/>
            <person name="Lipzen A."/>
            <person name="Ohm R."/>
            <person name="Nagy I."/>
            <person name="Pangilinan J."/>
            <person name="Yan J."/>
            <person name="Xiong Y."/>
            <person name="Grigoriev I.V."/>
            <person name="Hibbett D.S."/>
            <person name="Nagy L.G."/>
        </authorList>
    </citation>
    <scope>NUCLEOTIDE SEQUENCE [LARGE SCALE GENOMIC DNA]</scope>
    <source>
        <strain evidence="1 2">SZMC22713</strain>
    </source>
</reference>